<evidence type="ECO:0000256" key="2">
    <source>
        <dbReference type="RuleBase" id="RU362080"/>
    </source>
</evidence>
<comment type="similarity">
    <text evidence="1 2">Belongs to the phD/YefM antitoxin family.</text>
</comment>
<proteinExistence type="inferred from homology"/>
<comment type="caution">
    <text evidence="3">The sequence shown here is derived from an EMBL/GenBank/DDBJ whole genome shotgun (WGS) entry which is preliminary data.</text>
</comment>
<dbReference type="SUPFAM" id="SSF143120">
    <property type="entry name" value="YefM-like"/>
    <property type="match status" value="1"/>
</dbReference>
<accession>A0A0G1WWT4</accession>
<dbReference type="STRING" id="1618671.UY67_C0030G0002"/>
<sequence length="89" mass="10175">MSKLETQVFDASEAKNSFGKMIDAAQRRPVTIKRRGRAVAFVLSPVDMETIEDLYLGMQATQAMKRGRFLGVEETQKYFDGILKRHARH</sequence>
<name>A0A0G1WWT4_9BACT</name>
<dbReference type="EMBL" id="LCQW01000030">
    <property type="protein sequence ID" value="KKW23010.1"/>
    <property type="molecule type" value="Genomic_DNA"/>
</dbReference>
<protein>
    <recommendedName>
        <fullName evidence="2">Antitoxin</fullName>
    </recommendedName>
</protein>
<dbReference type="InterPro" id="IPR006442">
    <property type="entry name" value="Antitoxin_Phd/YefM"/>
</dbReference>
<organism evidence="3 4">
    <name type="scientific">Candidatus Kaiserbacteria bacterium GW2011_GWA2_52_12</name>
    <dbReference type="NCBI Taxonomy" id="1618671"/>
    <lineage>
        <taxon>Bacteria</taxon>
        <taxon>Candidatus Kaiseribacteriota</taxon>
    </lineage>
</organism>
<gene>
    <name evidence="3" type="ORF">UY67_C0030G0002</name>
</gene>
<evidence type="ECO:0000313" key="4">
    <source>
        <dbReference type="Proteomes" id="UP000034273"/>
    </source>
</evidence>
<dbReference type="Pfam" id="PF02604">
    <property type="entry name" value="PhdYeFM_antitox"/>
    <property type="match status" value="1"/>
</dbReference>
<comment type="function">
    <text evidence="2">Antitoxin component of a type II toxin-antitoxin (TA) system.</text>
</comment>
<dbReference type="InterPro" id="IPR036165">
    <property type="entry name" value="YefM-like_sf"/>
</dbReference>
<reference evidence="3 4" key="1">
    <citation type="journal article" date="2015" name="Nature">
        <title>rRNA introns, odd ribosomes, and small enigmatic genomes across a large radiation of phyla.</title>
        <authorList>
            <person name="Brown C.T."/>
            <person name="Hug L.A."/>
            <person name="Thomas B.C."/>
            <person name="Sharon I."/>
            <person name="Castelle C.J."/>
            <person name="Singh A."/>
            <person name="Wilkins M.J."/>
            <person name="Williams K.H."/>
            <person name="Banfield J.F."/>
        </authorList>
    </citation>
    <scope>NUCLEOTIDE SEQUENCE [LARGE SCALE GENOMIC DNA]</scope>
</reference>
<dbReference type="Gene3D" id="3.40.1620.10">
    <property type="entry name" value="YefM-like domain"/>
    <property type="match status" value="1"/>
</dbReference>
<evidence type="ECO:0000256" key="1">
    <source>
        <dbReference type="ARBA" id="ARBA00009981"/>
    </source>
</evidence>
<dbReference type="Proteomes" id="UP000034273">
    <property type="component" value="Unassembled WGS sequence"/>
</dbReference>
<evidence type="ECO:0000313" key="3">
    <source>
        <dbReference type="EMBL" id="KKW23010.1"/>
    </source>
</evidence>
<dbReference type="AlphaFoldDB" id="A0A0G1WWT4"/>